<name>A0ABS5U2W6_9CELL</name>
<evidence type="ECO:0000256" key="1">
    <source>
        <dbReference type="SAM" id="Phobius"/>
    </source>
</evidence>
<protein>
    <submittedName>
        <fullName evidence="2">Uncharacterized protein</fullName>
    </submittedName>
</protein>
<reference evidence="2 3" key="1">
    <citation type="submission" date="2021-05" db="EMBL/GenBank/DDBJ databases">
        <title>Description of Cellulomonas sp. DKR-3 sp. nov.</title>
        <authorList>
            <person name="Dahal R.H."/>
            <person name="Chaudhary D.K."/>
        </authorList>
    </citation>
    <scope>NUCLEOTIDE SEQUENCE [LARGE SCALE GENOMIC DNA]</scope>
    <source>
        <strain evidence="2 3">DKR-3</strain>
    </source>
</reference>
<dbReference type="Proteomes" id="UP000722125">
    <property type="component" value="Unassembled WGS sequence"/>
</dbReference>
<feature type="transmembrane region" description="Helical" evidence="1">
    <location>
        <begin position="94"/>
        <end position="116"/>
    </location>
</feature>
<organism evidence="2 3">
    <name type="scientific">Cellulomonas fulva</name>
    <dbReference type="NCBI Taxonomy" id="2835530"/>
    <lineage>
        <taxon>Bacteria</taxon>
        <taxon>Bacillati</taxon>
        <taxon>Actinomycetota</taxon>
        <taxon>Actinomycetes</taxon>
        <taxon>Micrococcales</taxon>
        <taxon>Cellulomonadaceae</taxon>
        <taxon>Cellulomonas</taxon>
    </lineage>
</organism>
<dbReference type="RefSeq" id="WP_214352849.1">
    <property type="nucleotide sequence ID" value="NZ_JAHBOH010000002.1"/>
</dbReference>
<keyword evidence="1" id="KW-0472">Membrane</keyword>
<proteinExistence type="predicted"/>
<comment type="caution">
    <text evidence="2">The sequence shown here is derived from an EMBL/GenBank/DDBJ whole genome shotgun (WGS) entry which is preliminary data.</text>
</comment>
<accession>A0ABS5U2W6</accession>
<feature type="transmembrane region" description="Helical" evidence="1">
    <location>
        <begin position="52"/>
        <end position="73"/>
    </location>
</feature>
<gene>
    <name evidence="2" type="ORF">KIN34_15640</name>
</gene>
<keyword evidence="3" id="KW-1185">Reference proteome</keyword>
<evidence type="ECO:0000313" key="2">
    <source>
        <dbReference type="EMBL" id="MBT0995712.1"/>
    </source>
</evidence>
<keyword evidence="1" id="KW-1133">Transmembrane helix</keyword>
<feature type="transmembrane region" description="Helical" evidence="1">
    <location>
        <begin position="136"/>
        <end position="161"/>
    </location>
</feature>
<sequence>MTTSDRMVSMSTVEPMPRRRLDRADLAAVVVAWAGVGLGLVAKLAFAGWVLVVIFVFFLLTIVLPLVGAYVVQRALLGTGQRRISDRTRPWYRAFGWATGTGVFLAYACVVDGGDVEGDEHSLLMFLSGGSATPDWVQAAVFPVWAVGVGAAAAAIVLYLVERTRARRAVRAAGGAV</sequence>
<feature type="transmembrane region" description="Helical" evidence="1">
    <location>
        <begin position="26"/>
        <end position="46"/>
    </location>
</feature>
<evidence type="ECO:0000313" key="3">
    <source>
        <dbReference type="Proteomes" id="UP000722125"/>
    </source>
</evidence>
<keyword evidence="1" id="KW-0812">Transmembrane</keyword>
<dbReference type="EMBL" id="JAHBOH010000002">
    <property type="protein sequence ID" value="MBT0995712.1"/>
    <property type="molecule type" value="Genomic_DNA"/>
</dbReference>